<gene>
    <name evidence="3" type="ORF">DY000_02016391</name>
</gene>
<dbReference type="InterPro" id="IPR036397">
    <property type="entry name" value="RNaseH_sf"/>
</dbReference>
<name>A0ABQ7DDP8_BRACR</name>
<protein>
    <recommendedName>
        <fullName evidence="2">RNase H type-1 domain-containing protein</fullName>
    </recommendedName>
</protein>
<accession>A0ABQ7DDP8</accession>
<sequence>MLLSSLLLALVIAILLHGSSLLSEWKEAQPISTPRCKKPQTPRPPRTEVICRSDAAWKKELKAAGLAWTFSDVRNERFSSHSVTCALVISSLVAEGLAMRSEMEQAIDLQLRKVTFESDSLQLVSAIEGSSYFSKIHGILSDIHLLSSYFDEISIRFCHRENLVIEDGLAKQALRGFVPNPV</sequence>
<comment type="caution">
    <text evidence="3">The sequence shown here is derived from an EMBL/GenBank/DDBJ whole genome shotgun (WGS) entry which is preliminary data.</text>
</comment>
<dbReference type="Proteomes" id="UP000266723">
    <property type="component" value="Unassembled WGS sequence"/>
</dbReference>
<evidence type="ECO:0000313" key="3">
    <source>
        <dbReference type="EMBL" id="KAF3569649.1"/>
    </source>
</evidence>
<dbReference type="InterPro" id="IPR002156">
    <property type="entry name" value="RNaseH_domain"/>
</dbReference>
<dbReference type="PANTHER" id="PTHR47074:SF11">
    <property type="entry name" value="REVERSE TRANSCRIPTASE-LIKE PROTEIN"/>
    <property type="match status" value="1"/>
</dbReference>
<feature type="chain" id="PRO_5046221256" description="RNase H type-1 domain-containing protein" evidence="1">
    <location>
        <begin position="22"/>
        <end position="182"/>
    </location>
</feature>
<dbReference type="Gene3D" id="3.30.420.10">
    <property type="entry name" value="Ribonuclease H-like superfamily/Ribonuclease H"/>
    <property type="match status" value="1"/>
</dbReference>
<dbReference type="InterPro" id="IPR044730">
    <property type="entry name" value="RNase_H-like_dom_plant"/>
</dbReference>
<dbReference type="InterPro" id="IPR052929">
    <property type="entry name" value="RNase_H-like_EbsB-rel"/>
</dbReference>
<proteinExistence type="predicted"/>
<feature type="signal peptide" evidence="1">
    <location>
        <begin position="1"/>
        <end position="21"/>
    </location>
</feature>
<keyword evidence="4" id="KW-1185">Reference proteome</keyword>
<keyword evidence="1" id="KW-0732">Signal</keyword>
<evidence type="ECO:0000313" key="4">
    <source>
        <dbReference type="Proteomes" id="UP000266723"/>
    </source>
</evidence>
<evidence type="ECO:0000256" key="1">
    <source>
        <dbReference type="SAM" id="SignalP"/>
    </source>
</evidence>
<organism evidence="3 4">
    <name type="scientific">Brassica cretica</name>
    <name type="common">Mustard</name>
    <dbReference type="NCBI Taxonomy" id="69181"/>
    <lineage>
        <taxon>Eukaryota</taxon>
        <taxon>Viridiplantae</taxon>
        <taxon>Streptophyta</taxon>
        <taxon>Embryophyta</taxon>
        <taxon>Tracheophyta</taxon>
        <taxon>Spermatophyta</taxon>
        <taxon>Magnoliopsida</taxon>
        <taxon>eudicotyledons</taxon>
        <taxon>Gunneridae</taxon>
        <taxon>Pentapetalae</taxon>
        <taxon>rosids</taxon>
        <taxon>malvids</taxon>
        <taxon>Brassicales</taxon>
        <taxon>Brassicaceae</taxon>
        <taxon>Brassiceae</taxon>
        <taxon>Brassica</taxon>
    </lineage>
</organism>
<dbReference type="PANTHER" id="PTHR47074">
    <property type="entry name" value="BNAC02G40300D PROTEIN"/>
    <property type="match status" value="1"/>
</dbReference>
<dbReference type="Pfam" id="PF13456">
    <property type="entry name" value="RVT_3"/>
    <property type="match status" value="1"/>
</dbReference>
<dbReference type="CDD" id="cd06222">
    <property type="entry name" value="RNase_H_like"/>
    <property type="match status" value="1"/>
</dbReference>
<evidence type="ECO:0000259" key="2">
    <source>
        <dbReference type="Pfam" id="PF13456"/>
    </source>
</evidence>
<dbReference type="EMBL" id="QGKV02000759">
    <property type="protein sequence ID" value="KAF3569649.1"/>
    <property type="molecule type" value="Genomic_DNA"/>
</dbReference>
<reference evidence="3 4" key="1">
    <citation type="journal article" date="2020" name="BMC Genomics">
        <title>Intraspecific diversification of the crop wild relative Brassica cretica Lam. using demographic model selection.</title>
        <authorList>
            <person name="Kioukis A."/>
            <person name="Michalopoulou V.A."/>
            <person name="Briers L."/>
            <person name="Pirintsos S."/>
            <person name="Studholme D.J."/>
            <person name="Pavlidis P."/>
            <person name="Sarris P.F."/>
        </authorList>
    </citation>
    <scope>NUCLEOTIDE SEQUENCE [LARGE SCALE GENOMIC DNA]</scope>
    <source>
        <strain evidence="4">cv. PFS-1207/04</strain>
    </source>
</reference>
<feature type="domain" description="RNase H type-1" evidence="2">
    <location>
        <begin position="53"/>
        <end position="173"/>
    </location>
</feature>